<gene>
    <name evidence="1" type="ORF">OEZ85_004825</name>
</gene>
<reference evidence="1 2" key="1">
    <citation type="submission" date="2023-05" db="EMBL/GenBank/DDBJ databases">
        <title>A 100% complete, gapless, phased diploid assembly of the Scenedesmus obliquus UTEX 3031 genome.</title>
        <authorList>
            <person name="Biondi T.C."/>
            <person name="Hanschen E.R."/>
            <person name="Kwon T."/>
            <person name="Eng W."/>
            <person name="Kruse C.P.S."/>
            <person name="Koehler S.I."/>
            <person name="Kunde Y."/>
            <person name="Gleasner C.D."/>
            <person name="You Mak K.T."/>
            <person name="Polle J."/>
            <person name="Hovde B.T."/>
            <person name="Starkenburg S.R."/>
        </authorList>
    </citation>
    <scope>NUCLEOTIDE SEQUENCE [LARGE SCALE GENOMIC DNA]</scope>
    <source>
        <strain evidence="1 2">DOE0152z</strain>
    </source>
</reference>
<evidence type="ECO:0008006" key="3">
    <source>
        <dbReference type="Google" id="ProtNLM"/>
    </source>
</evidence>
<organism evidence="1 2">
    <name type="scientific">Tetradesmus obliquus</name>
    <name type="common">Green alga</name>
    <name type="synonym">Acutodesmus obliquus</name>
    <dbReference type="NCBI Taxonomy" id="3088"/>
    <lineage>
        <taxon>Eukaryota</taxon>
        <taxon>Viridiplantae</taxon>
        <taxon>Chlorophyta</taxon>
        <taxon>core chlorophytes</taxon>
        <taxon>Chlorophyceae</taxon>
        <taxon>CS clade</taxon>
        <taxon>Sphaeropleales</taxon>
        <taxon>Scenedesmaceae</taxon>
        <taxon>Tetradesmus</taxon>
    </lineage>
</organism>
<name>A0ABY8UFW7_TETOB</name>
<accession>A0ABY8UFW7</accession>
<dbReference type="Proteomes" id="UP001244341">
    <property type="component" value="Chromosome 12b"/>
</dbReference>
<sequence length="421" mass="44172">MGTEDGYAAATSAAGRTCHCPTQAVETPCSNQPRSKRQQQKIGVHSLRKCSVVLQLVFLLLTYATLPGVLADDVSCQQPPSLSIEAQKPADQCQGSLDGSSTRIVTNLTYTASMTGNGDTAPTFETFFDGEASSCEPEVVVERSMDGFTQSGVVAVACQGSFSEGPHSLQVTAIFDNGMPGCGGVFRTISTTAVVIGPPSIRLTKAQDAELCFGSKQFLLSFPYEKSESVRGLAMGYTVTVNGQDRSMCSAAESGAGVTVTCSTNDAAGFASGTYDITLAAYLMEQGAVSVCKQELATTPVTTRISVKARPIVNLRQLEPVPVCLGARTATAQFEYWVDNAGNGAQVAAIKPLGQVVAPGELAALSTDCKSTLEASSETTGKLTVTCGGNFGFVNGKWNAHVCLLVRSTWSWRLHHKVGVS</sequence>
<evidence type="ECO:0000313" key="2">
    <source>
        <dbReference type="Proteomes" id="UP001244341"/>
    </source>
</evidence>
<keyword evidence="2" id="KW-1185">Reference proteome</keyword>
<proteinExistence type="predicted"/>
<protein>
    <recommendedName>
        <fullName evidence="3">Ig-like domain-containing protein</fullName>
    </recommendedName>
</protein>
<dbReference type="EMBL" id="CP126219">
    <property type="protein sequence ID" value="WIA20407.1"/>
    <property type="molecule type" value="Genomic_DNA"/>
</dbReference>
<evidence type="ECO:0000313" key="1">
    <source>
        <dbReference type="EMBL" id="WIA20407.1"/>
    </source>
</evidence>